<evidence type="ECO:0000256" key="6">
    <source>
        <dbReference type="ARBA" id="ARBA00022592"/>
    </source>
</evidence>
<evidence type="ECO:0000256" key="5">
    <source>
        <dbReference type="ARBA" id="ARBA00022490"/>
    </source>
</evidence>
<protein>
    <recommendedName>
        <fullName evidence="7">Phosphate-specific transport system accessory protein PhoU</fullName>
    </recommendedName>
</protein>
<dbReference type="AlphaFoldDB" id="A0A1M6Q016"/>
<dbReference type="InterPro" id="IPR028366">
    <property type="entry name" value="PhoU"/>
</dbReference>
<evidence type="ECO:0000256" key="1">
    <source>
        <dbReference type="ARBA" id="ARBA00004496"/>
    </source>
</evidence>
<dbReference type="GO" id="GO:0005737">
    <property type="term" value="C:cytoplasm"/>
    <property type="evidence" value="ECO:0007669"/>
    <property type="project" value="UniProtKB-SubCell"/>
</dbReference>
<name>A0A1M6Q016_9FIRM</name>
<dbReference type="EMBL" id="FQZY01000031">
    <property type="protein sequence ID" value="SHK13538.1"/>
    <property type="molecule type" value="Genomic_DNA"/>
</dbReference>
<keyword evidence="4 7" id="KW-0813">Transport</keyword>
<evidence type="ECO:0000256" key="7">
    <source>
        <dbReference type="PIRNR" id="PIRNR003107"/>
    </source>
</evidence>
<dbReference type="NCBIfam" id="TIGR02135">
    <property type="entry name" value="phoU_full"/>
    <property type="match status" value="1"/>
</dbReference>
<evidence type="ECO:0000256" key="3">
    <source>
        <dbReference type="ARBA" id="ARBA00011738"/>
    </source>
</evidence>
<evidence type="ECO:0000256" key="2">
    <source>
        <dbReference type="ARBA" id="ARBA00008107"/>
    </source>
</evidence>
<comment type="similarity">
    <text evidence="2 7">Belongs to the PhoU family.</text>
</comment>
<dbReference type="Proteomes" id="UP000184301">
    <property type="component" value="Unassembled WGS sequence"/>
</dbReference>
<dbReference type="FunFam" id="1.20.58.220:FF:000004">
    <property type="entry name" value="Phosphate-specific transport system accessory protein PhoU"/>
    <property type="match status" value="1"/>
</dbReference>
<dbReference type="GO" id="GO:0045936">
    <property type="term" value="P:negative regulation of phosphate metabolic process"/>
    <property type="evidence" value="ECO:0007669"/>
    <property type="project" value="InterPro"/>
</dbReference>
<dbReference type="STRING" id="1121950.SAMN02745243_02273"/>
<dbReference type="InterPro" id="IPR038078">
    <property type="entry name" value="PhoU-like_sf"/>
</dbReference>
<evidence type="ECO:0000256" key="4">
    <source>
        <dbReference type="ARBA" id="ARBA00022448"/>
    </source>
</evidence>
<keyword evidence="5 7" id="KW-0963">Cytoplasm</keyword>
<comment type="subunit">
    <text evidence="3 7">Homodimer.</text>
</comment>
<reference evidence="9 10" key="1">
    <citation type="submission" date="2016-11" db="EMBL/GenBank/DDBJ databases">
        <authorList>
            <person name="Jaros S."/>
            <person name="Januszkiewicz K."/>
            <person name="Wedrychowicz H."/>
        </authorList>
    </citation>
    <scope>NUCLEOTIDE SEQUENCE [LARGE SCALE GENOMIC DNA]</scope>
    <source>
        <strain evidence="9 10">DSM 15480</strain>
    </source>
</reference>
<dbReference type="PIRSF" id="PIRSF003107">
    <property type="entry name" value="PhoU"/>
    <property type="match status" value="1"/>
</dbReference>
<dbReference type="OrthoDB" id="9814256at2"/>
<dbReference type="GO" id="GO:0006817">
    <property type="term" value="P:phosphate ion transport"/>
    <property type="evidence" value="ECO:0007669"/>
    <property type="project" value="UniProtKB-KW"/>
</dbReference>
<accession>A0A1M6Q016</accession>
<evidence type="ECO:0000313" key="9">
    <source>
        <dbReference type="EMBL" id="SHK13538.1"/>
    </source>
</evidence>
<evidence type="ECO:0000313" key="10">
    <source>
        <dbReference type="Proteomes" id="UP000184301"/>
    </source>
</evidence>
<comment type="function">
    <text evidence="7">Plays a role in the regulation of phosphate uptake.</text>
</comment>
<comment type="subcellular location">
    <subcellularLocation>
        <location evidence="1 7">Cytoplasm</location>
    </subcellularLocation>
</comment>
<dbReference type="Gene3D" id="1.20.58.220">
    <property type="entry name" value="Phosphate transport system protein phou homolog 2, domain 2"/>
    <property type="match status" value="1"/>
</dbReference>
<dbReference type="PANTHER" id="PTHR42930:SF3">
    <property type="entry name" value="PHOSPHATE-SPECIFIC TRANSPORT SYSTEM ACCESSORY PROTEIN PHOU"/>
    <property type="match status" value="1"/>
</dbReference>
<sequence>MTRNKFDMQLEELEKLLTRMGELCELAIAKATGALKDGNIGQAKDIIVADEEIDQMEKEIERLCLKLLLQQQPVARDLRRISAALKMITDMERIGDQTADIAEIIITTRSLNDTTSIKDIGEMSAAVSKMVRDSVSAYVKKDLELAGKVIAADDEVDAMFDRIRSEMITLIAEDEGLHGGKAVDLIMITKYLERIGDHATNIAEWVEFSITGVHREAEEPML</sequence>
<dbReference type="Pfam" id="PF01895">
    <property type="entry name" value="PhoU"/>
    <property type="match status" value="2"/>
</dbReference>
<keyword evidence="10" id="KW-1185">Reference proteome</keyword>
<feature type="domain" description="PhoU" evidence="8">
    <location>
        <begin position="17"/>
        <end position="105"/>
    </location>
</feature>
<proteinExistence type="inferred from homology"/>
<gene>
    <name evidence="9" type="ORF">SAMN02745243_02273</name>
</gene>
<keyword evidence="6 7" id="KW-0592">Phosphate transport</keyword>
<dbReference type="RefSeq" id="WP_073110352.1">
    <property type="nucleotide sequence ID" value="NZ_FQZY01000031.1"/>
</dbReference>
<dbReference type="GO" id="GO:0030643">
    <property type="term" value="P:intracellular phosphate ion homeostasis"/>
    <property type="evidence" value="ECO:0007669"/>
    <property type="project" value="InterPro"/>
</dbReference>
<dbReference type="SUPFAM" id="SSF109755">
    <property type="entry name" value="PhoU-like"/>
    <property type="match status" value="1"/>
</dbReference>
<organism evidence="9 10">
    <name type="scientific">Hespellia stercorisuis DSM 15480</name>
    <dbReference type="NCBI Taxonomy" id="1121950"/>
    <lineage>
        <taxon>Bacteria</taxon>
        <taxon>Bacillati</taxon>
        <taxon>Bacillota</taxon>
        <taxon>Clostridia</taxon>
        <taxon>Lachnospirales</taxon>
        <taxon>Lachnospiraceae</taxon>
        <taxon>Hespellia</taxon>
    </lineage>
</organism>
<evidence type="ECO:0000259" key="8">
    <source>
        <dbReference type="Pfam" id="PF01895"/>
    </source>
</evidence>
<dbReference type="PANTHER" id="PTHR42930">
    <property type="entry name" value="PHOSPHATE-SPECIFIC TRANSPORT SYSTEM ACCESSORY PROTEIN PHOU"/>
    <property type="match status" value="1"/>
</dbReference>
<feature type="domain" description="PhoU" evidence="8">
    <location>
        <begin position="121"/>
        <end position="206"/>
    </location>
</feature>
<dbReference type="InterPro" id="IPR026022">
    <property type="entry name" value="PhoU_dom"/>
</dbReference>